<keyword evidence="1" id="KW-1133">Transmembrane helix</keyword>
<proteinExistence type="predicted"/>
<protein>
    <submittedName>
        <fullName evidence="2">Predicted protein</fullName>
    </submittedName>
</protein>
<dbReference type="Proteomes" id="UP000001194">
    <property type="component" value="Unassembled WGS sequence"/>
</dbReference>
<feature type="transmembrane region" description="Helical" evidence="1">
    <location>
        <begin position="165"/>
        <end position="192"/>
    </location>
</feature>
<dbReference type="InParanoid" id="B0DRY9"/>
<keyword evidence="3" id="KW-1185">Reference proteome</keyword>
<reference evidence="2 3" key="1">
    <citation type="journal article" date="2008" name="Nature">
        <title>The genome of Laccaria bicolor provides insights into mycorrhizal symbiosis.</title>
        <authorList>
            <person name="Martin F."/>
            <person name="Aerts A."/>
            <person name="Ahren D."/>
            <person name="Brun A."/>
            <person name="Danchin E.G.J."/>
            <person name="Duchaussoy F."/>
            <person name="Gibon J."/>
            <person name="Kohler A."/>
            <person name="Lindquist E."/>
            <person name="Pereda V."/>
            <person name="Salamov A."/>
            <person name="Shapiro H.J."/>
            <person name="Wuyts J."/>
            <person name="Blaudez D."/>
            <person name="Buee M."/>
            <person name="Brokstein P."/>
            <person name="Canbaeck B."/>
            <person name="Cohen D."/>
            <person name="Courty P.E."/>
            <person name="Coutinho P.M."/>
            <person name="Delaruelle C."/>
            <person name="Detter J.C."/>
            <person name="Deveau A."/>
            <person name="DiFazio S."/>
            <person name="Duplessis S."/>
            <person name="Fraissinet-Tachet L."/>
            <person name="Lucic E."/>
            <person name="Frey-Klett P."/>
            <person name="Fourrey C."/>
            <person name="Feussner I."/>
            <person name="Gay G."/>
            <person name="Grimwood J."/>
            <person name="Hoegger P.J."/>
            <person name="Jain P."/>
            <person name="Kilaru S."/>
            <person name="Labbe J."/>
            <person name="Lin Y.C."/>
            <person name="Legue V."/>
            <person name="Le Tacon F."/>
            <person name="Marmeisse R."/>
            <person name="Melayah D."/>
            <person name="Montanini B."/>
            <person name="Muratet M."/>
            <person name="Nehls U."/>
            <person name="Niculita-Hirzel H."/>
            <person name="Oudot-Le Secq M.P."/>
            <person name="Peter M."/>
            <person name="Quesneville H."/>
            <person name="Rajashekar B."/>
            <person name="Reich M."/>
            <person name="Rouhier N."/>
            <person name="Schmutz J."/>
            <person name="Yin T."/>
            <person name="Chalot M."/>
            <person name="Henrissat B."/>
            <person name="Kuees U."/>
            <person name="Lucas S."/>
            <person name="Van de Peer Y."/>
            <person name="Podila G.K."/>
            <person name="Polle A."/>
            <person name="Pukkila P.J."/>
            <person name="Richardson P.M."/>
            <person name="Rouze P."/>
            <person name="Sanders I.R."/>
            <person name="Stajich J.E."/>
            <person name="Tunlid A."/>
            <person name="Tuskan G."/>
            <person name="Grigoriev I.V."/>
        </authorList>
    </citation>
    <scope>NUCLEOTIDE SEQUENCE [LARGE SCALE GENOMIC DNA]</scope>
    <source>
        <strain evidence="3">S238N-H82 / ATCC MYA-4686</strain>
    </source>
</reference>
<keyword evidence="1" id="KW-0812">Transmembrane</keyword>
<dbReference type="RefSeq" id="XP_001886654.1">
    <property type="nucleotide sequence ID" value="XM_001886619.1"/>
</dbReference>
<name>B0DRY9_LACBS</name>
<organism evidence="3">
    <name type="scientific">Laccaria bicolor (strain S238N-H82 / ATCC MYA-4686)</name>
    <name type="common">Bicoloured deceiver</name>
    <name type="synonym">Laccaria laccata var. bicolor</name>
    <dbReference type="NCBI Taxonomy" id="486041"/>
    <lineage>
        <taxon>Eukaryota</taxon>
        <taxon>Fungi</taxon>
        <taxon>Dikarya</taxon>
        <taxon>Basidiomycota</taxon>
        <taxon>Agaricomycotina</taxon>
        <taxon>Agaricomycetes</taxon>
        <taxon>Agaricomycetidae</taxon>
        <taxon>Agaricales</taxon>
        <taxon>Agaricineae</taxon>
        <taxon>Hydnangiaceae</taxon>
        <taxon>Laccaria</taxon>
    </lineage>
</organism>
<evidence type="ECO:0000313" key="2">
    <source>
        <dbReference type="EMBL" id="EDR02610.1"/>
    </source>
</evidence>
<accession>B0DRY9</accession>
<keyword evidence="1" id="KW-0472">Membrane</keyword>
<dbReference type="HOGENOM" id="CLU_1230126_0_0_1"/>
<sequence length="225" mass="24966">MSNTLVPRLSFVIGSEILNAEAYGCVQLIGTIITWFLSGSLLVQCYGFFCTDHLNEYLKFIKVAAFIQILVWSIGLTGIGESATQPILQRTDLAIDRILHCSDFFCLANMDPEKRVQNLSNYFTHDLLGWRPSPVAFMQLAAAIARGVALVQAKLESSFESTKRIIDRLIIVTLETAAVTLIMTLVHLIFYLRSPPSSLNRLGMYNVHFGGLRSEQPETCSASAT</sequence>
<evidence type="ECO:0000313" key="3">
    <source>
        <dbReference type="Proteomes" id="UP000001194"/>
    </source>
</evidence>
<feature type="transmembrane region" description="Helical" evidence="1">
    <location>
        <begin position="28"/>
        <end position="49"/>
    </location>
</feature>
<evidence type="ECO:0000256" key="1">
    <source>
        <dbReference type="SAM" id="Phobius"/>
    </source>
</evidence>
<gene>
    <name evidence="2" type="ORF">LACBIDRAFT_332211</name>
</gene>
<feature type="transmembrane region" description="Helical" evidence="1">
    <location>
        <begin position="135"/>
        <end position="153"/>
    </location>
</feature>
<dbReference type="GeneID" id="6082279"/>
<feature type="transmembrane region" description="Helical" evidence="1">
    <location>
        <begin position="61"/>
        <end position="80"/>
    </location>
</feature>
<dbReference type="EMBL" id="DS547129">
    <property type="protein sequence ID" value="EDR02610.1"/>
    <property type="molecule type" value="Genomic_DNA"/>
</dbReference>
<dbReference type="AlphaFoldDB" id="B0DRY9"/>
<dbReference type="KEGG" id="lbc:LACBIDRAFT_332211"/>